<evidence type="ECO:0000313" key="3">
    <source>
        <dbReference type="Proteomes" id="UP001604277"/>
    </source>
</evidence>
<dbReference type="AlphaFoldDB" id="A0ABD1TR29"/>
<dbReference type="InterPro" id="IPR013955">
    <property type="entry name" value="Rep_factor-A_C"/>
</dbReference>
<evidence type="ECO:0000259" key="1">
    <source>
        <dbReference type="Pfam" id="PF08646"/>
    </source>
</evidence>
<keyword evidence="3" id="KW-1185">Reference proteome</keyword>
<dbReference type="Proteomes" id="UP001604277">
    <property type="component" value="Unassembled WGS sequence"/>
</dbReference>
<evidence type="ECO:0000313" key="2">
    <source>
        <dbReference type="EMBL" id="KAL2514925.1"/>
    </source>
</evidence>
<feature type="domain" description="Replication factor A C-terminal" evidence="1">
    <location>
        <begin position="81"/>
        <end position="172"/>
    </location>
</feature>
<comment type="caution">
    <text evidence="2">The sequence shown here is derived from an EMBL/GenBank/DDBJ whole genome shotgun (WGS) entry which is preliminary data.</text>
</comment>
<dbReference type="Pfam" id="PF08646">
    <property type="entry name" value="Rep_fac-A_C"/>
    <property type="match status" value="1"/>
</dbReference>
<dbReference type="Gene3D" id="2.40.50.140">
    <property type="entry name" value="Nucleic acid-binding proteins"/>
    <property type="match status" value="1"/>
</dbReference>
<reference evidence="3" key="1">
    <citation type="submission" date="2024-07" db="EMBL/GenBank/DDBJ databases">
        <title>Two chromosome-level genome assemblies of Korean endemic species Abeliophyllum distichum and Forsythia ovata (Oleaceae).</title>
        <authorList>
            <person name="Jang H."/>
        </authorList>
    </citation>
    <scope>NUCLEOTIDE SEQUENCE [LARGE SCALE GENOMIC DNA]</scope>
</reference>
<proteinExistence type="predicted"/>
<sequence length="299" mass="33411">MGEDYKLIAAITPNTTNWTEKVVVLEKTSARTAYHSPTKYQNVVLMDMEGSQSQQNLTAPSATMPQLNKQLNFTIAAPFWVEARAYVRVFNQSFWYMACDICNKISSASFGETYDCIFCKSPNARATARARVFVELEDLMASINGTMIGKPAERMVQCSADRLVALTSPDNQLQVLDEARITVEENHLVYLKAVKNDGPTGKWKYDIIFMIEPSTMTENVQEVNHPEHSSSTSQNMNFVPQLMPPPAKRMIFEVPPIPTSKKRLAEETHLHGNAQTVVLKLSASATSAMKNKEKVPATK</sequence>
<accession>A0ABD1TR29</accession>
<dbReference type="SUPFAM" id="SSF50249">
    <property type="entry name" value="Nucleic acid-binding proteins"/>
    <property type="match status" value="1"/>
</dbReference>
<protein>
    <submittedName>
        <fullName evidence="2">Replication factor-A C terminal domain-containing protein</fullName>
    </submittedName>
</protein>
<organism evidence="2 3">
    <name type="scientific">Forsythia ovata</name>
    <dbReference type="NCBI Taxonomy" id="205694"/>
    <lineage>
        <taxon>Eukaryota</taxon>
        <taxon>Viridiplantae</taxon>
        <taxon>Streptophyta</taxon>
        <taxon>Embryophyta</taxon>
        <taxon>Tracheophyta</taxon>
        <taxon>Spermatophyta</taxon>
        <taxon>Magnoliopsida</taxon>
        <taxon>eudicotyledons</taxon>
        <taxon>Gunneridae</taxon>
        <taxon>Pentapetalae</taxon>
        <taxon>asterids</taxon>
        <taxon>lamiids</taxon>
        <taxon>Lamiales</taxon>
        <taxon>Oleaceae</taxon>
        <taxon>Forsythieae</taxon>
        <taxon>Forsythia</taxon>
    </lineage>
</organism>
<name>A0ABD1TR29_9LAMI</name>
<dbReference type="InterPro" id="IPR012340">
    <property type="entry name" value="NA-bd_OB-fold"/>
</dbReference>
<gene>
    <name evidence="2" type="ORF">Fot_28896</name>
</gene>
<dbReference type="EMBL" id="JBFOLJ010000008">
    <property type="protein sequence ID" value="KAL2514925.1"/>
    <property type="molecule type" value="Genomic_DNA"/>
</dbReference>